<dbReference type="eggNOG" id="COG2982">
    <property type="taxonomic scope" value="Bacteria"/>
</dbReference>
<dbReference type="InterPro" id="IPR021730">
    <property type="entry name" value="YdbH"/>
</dbReference>
<protein>
    <submittedName>
        <fullName evidence="1">Uncharacterized protein</fullName>
    </submittedName>
</protein>
<evidence type="ECO:0000313" key="1">
    <source>
        <dbReference type="EMBL" id="ACV25667.1"/>
    </source>
</evidence>
<proteinExistence type="predicted"/>
<dbReference type="Pfam" id="PF11739">
    <property type="entry name" value="YdbH-like"/>
    <property type="match status" value="1"/>
</dbReference>
<keyword evidence="2" id="KW-1185">Reference proteome</keyword>
<dbReference type="OrthoDB" id="9759996at2"/>
<dbReference type="AlphaFoldDB" id="C7R7B8"/>
<dbReference type="EMBL" id="CP001707">
    <property type="protein sequence ID" value="ACV25667.1"/>
    <property type="molecule type" value="Genomic_DNA"/>
</dbReference>
<dbReference type="STRING" id="523791.Kkor_0246"/>
<reference evidence="1 2" key="1">
    <citation type="journal article" date="2009" name="Stand. Genomic Sci.">
        <title>Complete genome sequence of Kangiella koreensis type strain (SW-125).</title>
        <authorList>
            <person name="Han C."/>
            <person name="Sikorski J."/>
            <person name="Lapidus A."/>
            <person name="Nolan M."/>
            <person name="Glavina Del Rio T."/>
            <person name="Tice H."/>
            <person name="Cheng J.F."/>
            <person name="Lucas S."/>
            <person name="Chen F."/>
            <person name="Copeland A."/>
            <person name="Ivanova N."/>
            <person name="Mavromatis K."/>
            <person name="Ovchinnikova G."/>
            <person name="Pati A."/>
            <person name="Bruce D."/>
            <person name="Goodwin L."/>
            <person name="Pitluck S."/>
            <person name="Chen A."/>
            <person name="Palaniappan K."/>
            <person name="Land M."/>
            <person name="Hauser L."/>
            <person name="Chang Y.J."/>
            <person name="Jeffries C.D."/>
            <person name="Chain P."/>
            <person name="Saunders E."/>
            <person name="Brettin T."/>
            <person name="Goker M."/>
            <person name="Tindall B.J."/>
            <person name="Bristow J."/>
            <person name="Eisen J.A."/>
            <person name="Markowitz V."/>
            <person name="Hugenholtz P."/>
            <person name="Kyrpides N.C."/>
            <person name="Klenk H.P."/>
            <person name="Detter J.C."/>
        </authorList>
    </citation>
    <scope>NUCLEOTIDE SEQUENCE [LARGE SCALE GENOMIC DNA]</scope>
    <source>
        <strain evidence="2">DSM 16069 / KCTC 12182 / SW-125</strain>
    </source>
</reference>
<dbReference type="RefSeq" id="WP_012800182.1">
    <property type="nucleotide sequence ID" value="NC_013166.1"/>
</dbReference>
<dbReference type="HOGENOM" id="CLU_326193_0_0_6"/>
<accession>C7R7B8</accession>
<dbReference type="InParanoid" id="C7R7B8"/>
<name>C7R7B8_KANKD</name>
<evidence type="ECO:0000313" key="2">
    <source>
        <dbReference type="Proteomes" id="UP000001231"/>
    </source>
</evidence>
<sequence length="884" mass="97964">MIKKILKWTAWIGAFLALLFVIAYWTSPYWVPGQLAKFLPPSIKLETLDLDRPGLTRTKVKQLTLQIDGEQTINLELHNTQLRYSLWQKKLLGVSAEKAIIQIAPSTSESGTADFKLPETITIPPLPLNQLSIDEVQLKGIGGQSFDLTDIVFKANDKQLSLDSRIGWMGLNFTLHSKIQHQNNNLESLTLRLMQDDNQLTVNATPLSDSSWQLGLTGEIKRIPWVQIYSADLDAVSFNLAATLQQKADKQFITTLKENSRLQIPLRLNPAWFEQEVTSYAKEYGLTLDTQQLDNKVKLELVAKEETQLDFNLETQLVKTNGKLELTANNNNLQSTASIDSVSLDLTKTLTAPEQKASAQVSLNLNLPKTSYRTADKGINVNSESLKAYIDASASLLDGKLQLKSQQLHLDLANSTLKGNAYSVNLPAHQWQGAVDWTQNLSGTLSEPNKTKPSVVTDKKLNLQLIKPVGLKLVLTDETVSATQLMAQIDLTNDIFKAHYSAKQLSLTKQPLTLYDIKGSLKPDPSNAAINGELSFIQASYLNDNIAVDYVSGKFDWKLLKQTFTAKGSLQHSQNTIPVRYVYNLKSGTHNLQVDRSSLPMMTLKSWTPFLKAYPALRVTGGDLNIKKLSGDPLKLLFEGALSVDNLSLLYDKLALNNASVTDNLSKQSSLQGSVNAKVESIELAAGIAMTNLSFKLEHTATDYRFHDISGQLLGGTISIPRFDMHKTSIKPFTLLLSDINLQSLLTALESEKLSVSSKFDLILPLVIKPDSRQIINGTFISKKPGILKLKSDGGKEANIAFQALENFHYKELSGTIDYSSEGDYIITLYTLGSNPDVYNGFPIKLDLTLRGNLPNLLYSMLVTGDMATPVLDDLKQKDLLKIQ</sequence>
<dbReference type="KEGG" id="kko:Kkor_0246"/>
<organism evidence="1 2">
    <name type="scientific">Kangiella koreensis (strain DSM 16069 / JCM 12317 / KCTC 12182 / SW-125)</name>
    <dbReference type="NCBI Taxonomy" id="523791"/>
    <lineage>
        <taxon>Bacteria</taxon>
        <taxon>Pseudomonadati</taxon>
        <taxon>Pseudomonadota</taxon>
        <taxon>Gammaproteobacteria</taxon>
        <taxon>Kangiellales</taxon>
        <taxon>Kangiellaceae</taxon>
        <taxon>Kangiella</taxon>
    </lineage>
</organism>
<gene>
    <name evidence="1" type="ordered locus">Kkor_0246</name>
</gene>
<dbReference type="Proteomes" id="UP000001231">
    <property type="component" value="Chromosome"/>
</dbReference>